<evidence type="ECO:0000313" key="9">
    <source>
        <dbReference type="Proteomes" id="UP000001197"/>
    </source>
</evidence>
<dbReference type="GO" id="GO:0020037">
    <property type="term" value="F:heme binding"/>
    <property type="evidence" value="ECO:0007669"/>
    <property type="project" value="InterPro"/>
</dbReference>
<evidence type="ECO:0000256" key="2">
    <source>
        <dbReference type="ARBA" id="ARBA00010617"/>
    </source>
</evidence>
<dbReference type="SUPFAM" id="SSF48264">
    <property type="entry name" value="Cytochrome P450"/>
    <property type="match status" value="1"/>
</dbReference>
<comment type="cofactor">
    <cofactor evidence="1">
        <name>heme</name>
        <dbReference type="ChEBI" id="CHEBI:30413"/>
    </cofactor>
</comment>
<dbReference type="Pfam" id="PF00067">
    <property type="entry name" value="p450"/>
    <property type="match status" value="1"/>
</dbReference>
<reference evidence="9" key="2">
    <citation type="journal article" date="2014" name="Genetics">
        <title>Maintaining two mating types: Structure of the mating type locus and its role in heterokaryosis in Podospora anserina.</title>
        <authorList>
            <person name="Grognet P."/>
            <person name="Bidard F."/>
            <person name="Kuchly C."/>
            <person name="Tong L.C.H."/>
            <person name="Coppin E."/>
            <person name="Benkhali J.A."/>
            <person name="Couloux A."/>
            <person name="Wincker P."/>
            <person name="Debuchy R."/>
            <person name="Silar P."/>
        </authorList>
    </citation>
    <scope>GENOME REANNOTATION</scope>
    <source>
        <strain evidence="9">S / ATCC MYA-4624 / DSM 980 / FGSC 10383</strain>
    </source>
</reference>
<dbReference type="Proteomes" id="UP000001197">
    <property type="component" value="Chromosome 1"/>
</dbReference>
<name>A0A090CCH9_PODAN</name>
<dbReference type="InterPro" id="IPR047146">
    <property type="entry name" value="Cyt_P450_E_CYP52_fungi"/>
</dbReference>
<dbReference type="GO" id="GO:0005506">
    <property type="term" value="F:iron ion binding"/>
    <property type="evidence" value="ECO:0007669"/>
    <property type="project" value="InterPro"/>
</dbReference>
<evidence type="ECO:0000313" key="8">
    <source>
        <dbReference type="EMBL" id="CDP22884.1"/>
    </source>
</evidence>
<keyword evidence="9" id="KW-1185">Reference proteome</keyword>
<dbReference type="InterPro" id="IPR002974">
    <property type="entry name" value="Cyt_P450_E_CYP52_ascomycetes"/>
</dbReference>
<evidence type="ECO:0000256" key="5">
    <source>
        <dbReference type="ARBA" id="ARBA00023002"/>
    </source>
</evidence>
<proteinExistence type="inferred from homology"/>
<dbReference type="InParanoid" id="A0A090CCH9"/>
<keyword evidence="4" id="KW-0479">Metal-binding</keyword>
<keyword evidence="3" id="KW-0349">Heme</keyword>
<dbReference type="eggNOG" id="KOG0157">
    <property type="taxonomic scope" value="Eukaryota"/>
</dbReference>
<protein>
    <submittedName>
        <fullName evidence="8">Cytochrome P450 of the CYP52 family</fullName>
    </submittedName>
</protein>
<sequence length="217" mass="24801">MGAAGTLKSQLLTVGCTSYITVTLPHSNMEKTQREAFRKACKSVRDWTTFFAARAMKYQDDFGEEATTEKYGFIIDLWKEMQDFELVRDQLLHVLMAGRDALASFLAWTFFHLVRNRDILERLKRDIATVPTEGDITRDYIRKLPYLRCCLNENCTPTLPLNLRFTNKPTILPRGGGPDGRSPVLLSKGAGISFSTYHLHRNESIYGLDPGVYRLER</sequence>
<dbReference type="PANTHER" id="PTHR24287">
    <property type="entry name" value="P450, PUTATIVE (EUROFUNG)-RELATED"/>
    <property type="match status" value="1"/>
</dbReference>
<dbReference type="PRINTS" id="PR01239">
    <property type="entry name" value="EP450IICYP52"/>
</dbReference>
<evidence type="ECO:0000256" key="6">
    <source>
        <dbReference type="ARBA" id="ARBA00023004"/>
    </source>
</evidence>
<evidence type="ECO:0000256" key="4">
    <source>
        <dbReference type="ARBA" id="ARBA00022723"/>
    </source>
</evidence>
<accession>A0A090CCH9</accession>
<dbReference type="InterPro" id="IPR001128">
    <property type="entry name" value="Cyt_P450"/>
</dbReference>
<comment type="similarity">
    <text evidence="2">Belongs to the cytochrome P450 family.</text>
</comment>
<dbReference type="EMBL" id="FO904936">
    <property type="protein sequence ID" value="CDP22884.1"/>
    <property type="molecule type" value="Genomic_DNA"/>
</dbReference>
<keyword evidence="6" id="KW-0408">Iron</keyword>
<dbReference type="PANTHER" id="PTHR24287:SF1">
    <property type="entry name" value="P450, PUTATIVE (EUROFUNG)-RELATED"/>
    <property type="match status" value="1"/>
</dbReference>
<dbReference type="GO" id="GO:0016712">
    <property type="term" value="F:oxidoreductase activity, acting on paired donors, with incorporation or reduction of molecular oxygen, reduced flavin or flavoprotein as one donor, and incorporation of one atom of oxygen"/>
    <property type="evidence" value="ECO:0007669"/>
    <property type="project" value="InterPro"/>
</dbReference>
<evidence type="ECO:0000256" key="7">
    <source>
        <dbReference type="ARBA" id="ARBA00023033"/>
    </source>
</evidence>
<evidence type="ECO:0000256" key="3">
    <source>
        <dbReference type="ARBA" id="ARBA00022617"/>
    </source>
</evidence>
<reference evidence="8 9" key="1">
    <citation type="journal article" date="2008" name="Genome Biol.">
        <title>The genome sequence of the model ascomycete fungus Podospora anserina.</title>
        <authorList>
            <person name="Espagne E."/>
            <person name="Lespinet O."/>
            <person name="Malagnac F."/>
            <person name="Da Silva C."/>
            <person name="Jaillon O."/>
            <person name="Porcel B.M."/>
            <person name="Couloux A."/>
            <person name="Aury J.-M."/>
            <person name="Segurens B."/>
            <person name="Poulain J."/>
            <person name="Anthouard V."/>
            <person name="Grossetete S."/>
            <person name="Khalili H."/>
            <person name="Coppin E."/>
            <person name="Dequard-Chablat M."/>
            <person name="Picard M."/>
            <person name="Contamine V."/>
            <person name="Arnaise S."/>
            <person name="Bourdais A."/>
            <person name="Berteaux-Lecellier V."/>
            <person name="Gautheret D."/>
            <person name="de Vries R.P."/>
            <person name="Battaglia E."/>
            <person name="Coutinho P.M."/>
            <person name="Danchin E.G.J."/>
            <person name="Henrissat B."/>
            <person name="El Khoury R."/>
            <person name="Sainsard-Chanet A."/>
            <person name="Boivin A."/>
            <person name="Pinan-Lucarre B."/>
            <person name="Sellem C.H."/>
            <person name="Debuchy R."/>
            <person name="Wincker P."/>
            <person name="Weissenbach J."/>
            <person name="Silar P."/>
        </authorList>
    </citation>
    <scope>NUCLEOTIDE SEQUENCE [LARGE SCALE GENOMIC DNA]</scope>
    <source>
        <strain evidence="9">S / ATCC MYA-4624 / DSM 980 / FGSC 10383</strain>
    </source>
</reference>
<organism evidence="8 9">
    <name type="scientific">Podospora anserina (strain S / ATCC MYA-4624 / DSM 980 / FGSC 10383)</name>
    <name type="common">Pleurage anserina</name>
    <dbReference type="NCBI Taxonomy" id="515849"/>
    <lineage>
        <taxon>Eukaryota</taxon>
        <taxon>Fungi</taxon>
        <taxon>Dikarya</taxon>
        <taxon>Ascomycota</taxon>
        <taxon>Pezizomycotina</taxon>
        <taxon>Sordariomycetes</taxon>
        <taxon>Sordariomycetidae</taxon>
        <taxon>Sordariales</taxon>
        <taxon>Podosporaceae</taxon>
        <taxon>Podospora</taxon>
        <taxon>Podospora anserina</taxon>
    </lineage>
</organism>
<dbReference type="Gene3D" id="1.10.630.10">
    <property type="entry name" value="Cytochrome P450"/>
    <property type="match status" value="1"/>
</dbReference>
<keyword evidence="5" id="KW-0560">Oxidoreductase</keyword>
<dbReference type="InterPro" id="IPR036396">
    <property type="entry name" value="Cyt_P450_sf"/>
</dbReference>
<evidence type="ECO:0000256" key="1">
    <source>
        <dbReference type="ARBA" id="ARBA00001971"/>
    </source>
</evidence>
<dbReference type="AlphaFoldDB" id="A0A090CCH9"/>
<keyword evidence="7" id="KW-0503">Monooxygenase</keyword>